<evidence type="ECO:0000313" key="3">
    <source>
        <dbReference type="Proteomes" id="UP000006055"/>
    </source>
</evidence>
<evidence type="ECO:0000256" key="1">
    <source>
        <dbReference type="ARBA" id="ARBA00022729"/>
    </source>
</evidence>
<dbReference type="eggNOG" id="COG1638">
    <property type="taxonomic scope" value="Bacteria"/>
</dbReference>
<dbReference type="Pfam" id="PF03480">
    <property type="entry name" value="DctP"/>
    <property type="match status" value="1"/>
</dbReference>
<dbReference type="HOGENOM" id="CLU_036176_2_1_7"/>
<keyword evidence="1" id="KW-0732">Signal</keyword>
<dbReference type="EMBL" id="CP003360">
    <property type="protein sequence ID" value="AFM27178.1"/>
    <property type="molecule type" value="Genomic_DNA"/>
</dbReference>
<proteinExistence type="predicted"/>
<dbReference type="Proteomes" id="UP000006055">
    <property type="component" value="Chromosome"/>
</dbReference>
<dbReference type="PANTHER" id="PTHR33376">
    <property type="match status" value="1"/>
</dbReference>
<dbReference type="KEGG" id="dti:Desti_4550"/>
<evidence type="ECO:0000313" key="2">
    <source>
        <dbReference type="EMBL" id="AFM27178.1"/>
    </source>
</evidence>
<dbReference type="PANTHER" id="PTHR33376:SF15">
    <property type="entry name" value="BLL6794 PROTEIN"/>
    <property type="match status" value="1"/>
</dbReference>
<gene>
    <name evidence="2" type="ordered locus">Desti_4550</name>
</gene>
<dbReference type="CDD" id="cd13665">
    <property type="entry name" value="PBP2_TRAP_Dctp3_4"/>
    <property type="match status" value="1"/>
</dbReference>
<accession>I4CC87</accession>
<reference evidence="3" key="1">
    <citation type="submission" date="2012-06" db="EMBL/GenBank/DDBJ databases">
        <title>Complete sequence of chromosome of Desulfomonile tiedjei DSM 6799.</title>
        <authorList>
            <person name="Lucas S."/>
            <person name="Copeland A."/>
            <person name="Lapidus A."/>
            <person name="Glavina del Rio T."/>
            <person name="Dalin E."/>
            <person name="Tice H."/>
            <person name="Bruce D."/>
            <person name="Goodwin L."/>
            <person name="Pitluck S."/>
            <person name="Peters L."/>
            <person name="Ovchinnikova G."/>
            <person name="Zeytun A."/>
            <person name="Lu M."/>
            <person name="Kyrpides N."/>
            <person name="Mavromatis K."/>
            <person name="Ivanova N."/>
            <person name="Brettin T."/>
            <person name="Detter J.C."/>
            <person name="Han C."/>
            <person name="Larimer F."/>
            <person name="Land M."/>
            <person name="Hauser L."/>
            <person name="Markowitz V."/>
            <person name="Cheng J.-F."/>
            <person name="Hugenholtz P."/>
            <person name="Woyke T."/>
            <person name="Wu D."/>
            <person name="Spring S."/>
            <person name="Schroeder M."/>
            <person name="Brambilla E."/>
            <person name="Klenk H.-P."/>
            <person name="Eisen J.A."/>
        </authorList>
    </citation>
    <scope>NUCLEOTIDE SEQUENCE [LARGE SCALE GENOMIC DNA]</scope>
    <source>
        <strain evidence="3">ATCC 49306 / DSM 6799 / DCB-1</strain>
    </source>
</reference>
<dbReference type="Gene3D" id="3.40.190.170">
    <property type="entry name" value="Bacterial extracellular solute-binding protein, family 7"/>
    <property type="match status" value="1"/>
</dbReference>
<keyword evidence="3" id="KW-1185">Reference proteome</keyword>
<sequence>MSTTRTFLLLMVLLTTALTVLGGHSPGHSKTFELTYSIFFPATHGHSLLATEWAKEVEKRTNGAVKINMFPGATLTPADQCYDGVVKGISDIGMSVLSYTKGRFPLSEVIDLPLGYTKGIQVTRLCNAFYDKFKPKEFDDVKVMYLHGHGPGIFHTKKPVEKMEDLKGMKIRCSGTSAKVVAALGATPVAMPQNECYDALQKGVVDGVVSPIETLKGWKFAEVIKSTTQNFGSAYTLGFFVVMNKKKWESLPKEVQQTIEQINKEWIDKTGNGWDSFDEIGTEFTLSKGNKIIPLSKEEDARWAKTVSPVLDEYVAAMKAKGLPGEEALSFCREWLKNNP</sequence>
<organism evidence="2 3">
    <name type="scientific">Desulfomonile tiedjei (strain ATCC 49306 / DSM 6799 / DCB-1)</name>
    <dbReference type="NCBI Taxonomy" id="706587"/>
    <lineage>
        <taxon>Bacteria</taxon>
        <taxon>Pseudomonadati</taxon>
        <taxon>Thermodesulfobacteriota</taxon>
        <taxon>Desulfomonilia</taxon>
        <taxon>Desulfomonilales</taxon>
        <taxon>Desulfomonilaceae</taxon>
        <taxon>Desulfomonile</taxon>
    </lineage>
</organism>
<dbReference type="InterPro" id="IPR038404">
    <property type="entry name" value="TRAP_DctP_sf"/>
</dbReference>
<dbReference type="InterPro" id="IPR018389">
    <property type="entry name" value="DctP_fam"/>
</dbReference>
<name>I4CC87_DESTA</name>
<dbReference type="STRING" id="706587.Desti_4550"/>
<dbReference type="SUPFAM" id="SSF53850">
    <property type="entry name" value="Periplasmic binding protein-like II"/>
    <property type="match status" value="1"/>
</dbReference>
<dbReference type="AlphaFoldDB" id="I4CC87"/>
<dbReference type="NCBIfam" id="NF037995">
    <property type="entry name" value="TRAP_S1"/>
    <property type="match status" value="1"/>
</dbReference>
<dbReference type="RefSeq" id="WP_014812290.1">
    <property type="nucleotide sequence ID" value="NC_018025.1"/>
</dbReference>
<dbReference type="GO" id="GO:0055085">
    <property type="term" value="P:transmembrane transport"/>
    <property type="evidence" value="ECO:0007669"/>
    <property type="project" value="InterPro"/>
</dbReference>
<protein>
    <submittedName>
        <fullName evidence="2">TRAP-type C4-dicarboxylate transport system, periplasmic component</fullName>
    </submittedName>
</protein>